<reference evidence="5" key="1">
    <citation type="journal article" date="2014" name="Int. J. Syst. Evol. Microbiol.">
        <title>Complete genome sequence of Corynebacterium casei LMG S-19264T (=DSM 44701T), isolated from a smear-ripened cheese.</title>
        <authorList>
            <consortium name="US DOE Joint Genome Institute (JGI-PGF)"/>
            <person name="Walter F."/>
            <person name="Albersmeier A."/>
            <person name="Kalinowski J."/>
            <person name="Ruckert C."/>
        </authorList>
    </citation>
    <scope>NUCLEOTIDE SEQUENCE</scope>
    <source>
        <strain evidence="5">CGMCC 1.6293</strain>
    </source>
</reference>
<feature type="compositionally biased region" description="Acidic residues" evidence="2">
    <location>
        <begin position="273"/>
        <end position="283"/>
    </location>
</feature>
<protein>
    <recommendedName>
        <fullName evidence="4">OmpA-like domain-containing protein</fullName>
    </recommendedName>
</protein>
<keyword evidence="1" id="KW-0472">Membrane</keyword>
<gene>
    <name evidence="5" type="ORF">GCM10011534_05930</name>
</gene>
<sequence>MQSKFLKSTTAIVLALAVAAPAPILAQDAPTEEELQKQLEQAAEEGTTEAVTDETLPAETEAEVDAATTENTETTTTEQQAETSTDATATEEQAETSTDATATEQQAETSTDSTATEQQAETSTDATATEEPQSADAEELPQAEAAGSMNAEATTETQVESGDATTAEAGAEPEATTEADAPEATAETTTETDATSDEAVTTTEAPAQDSATTEAAPTAEAEATGDATATEEATAAGSETETTAEEPVEARSEPSEETLSGEAPEVQAAAGSEEGELVEETVTEETARSSDEEFETQVDAQAQAQAAPAAEAEAEEDDEGLSTAQKIAIGGLGALAIGALLNNGQRVVSNSGDRVVVDDNGTYRVLKNDDSLLRQPGADVKTYSFSDGSTRTVVTNPDGSQVETIRASDGRVLSRTRILADGREVVLFDDTRSFQEVTVNDLPQVEDSRRSIDFQQTDEQALRQALQARLENDPGRSFSLAQVRNIQQVRALAPEIEVNNVNFDTGSAVIRPEEAEELAALGAAMKDAIEQNPGEVFLVEGHTDAVGGAGYNLALSDRRAESLALALTEYFGVPPENMVVQGYGESDLKVETATAERANRRAAVRRITPLLGQSS</sequence>
<feature type="compositionally biased region" description="Low complexity" evidence="2">
    <location>
        <begin position="299"/>
        <end position="311"/>
    </location>
</feature>
<feature type="compositionally biased region" description="Low complexity" evidence="2">
    <location>
        <begin position="65"/>
        <end position="131"/>
    </location>
</feature>
<dbReference type="InterPro" id="IPR036737">
    <property type="entry name" value="OmpA-like_sf"/>
</dbReference>
<feature type="chain" id="PRO_5036719075" description="OmpA-like domain-containing protein" evidence="3">
    <location>
        <begin position="27"/>
        <end position="615"/>
    </location>
</feature>
<feature type="domain" description="OmpA-like" evidence="4">
    <location>
        <begin position="490"/>
        <end position="615"/>
    </location>
</feature>
<dbReference type="PANTHER" id="PTHR30329">
    <property type="entry name" value="STATOR ELEMENT OF FLAGELLAR MOTOR COMPLEX"/>
    <property type="match status" value="1"/>
</dbReference>
<dbReference type="InterPro" id="IPR006665">
    <property type="entry name" value="OmpA-like"/>
</dbReference>
<keyword evidence="6" id="KW-1185">Reference proteome</keyword>
<evidence type="ECO:0000259" key="4">
    <source>
        <dbReference type="PROSITE" id="PS51123"/>
    </source>
</evidence>
<evidence type="ECO:0000256" key="1">
    <source>
        <dbReference type="PROSITE-ProRule" id="PRU00473"/>
    </source>
</evidence>
<dbReference type="Proteomes" id="UP000649829">
    <property type="component" value="Unassembled WGS sequence"/>
</dbReference>
<evidence type="ECO:0000256" key="3">
    <source>
        <dbReference type="SAM" id="SignalP"/>
    </source>
</evidence>
<dbReference type="PANTHER" id="PTHR30329:SF21">
    <property type="entry name" value="LIPOPROTEIN YIAD-RELATED"/>
    <property type="match status" value="1"/>
</dbReference>
<evidence type="ECO:0000313" key="6">
    <source>
        <dbReference type="Proteomes" id="UP000649829"/>
    </source>
</evidence>
<dbReference type="CDD" id="cd07185">
    <property type="entry name" value="OmpA_C-like"/>
    <property type="match status" value="1"/>
</dbReference>
<accession>A0A917SN23</accession>
<dbReference type="PROSITE" id="PS51123">
    <property type="entry name" value="OMPA_2"/>
    <property type="match status" value="1"/>
</dbReference>
<feature type="compositionally biased region" description="Low complexity" evidence="2">
    <location>
        <begin position="160"/>
        <end position="174"/>
    </location>
</feature>
<organism evidence="5 6">
    <name type="scientific">Pseudooceanicola nanhaiensis</name>
    <dbReference type="NCBI Taxonomy" id="375761"/>
    <lineage>
        <taxon>Bacteria</taxon>
        <taxon>Pseudomonadati</taxon>
        <taxon>Pseudomonadota</taxon>
        <taxon>Alphaproteobacteria</taxon>
        <taxon>Rhodobacterales</taxon>
        <taxon>Paracoccaceae</taxon>
        <taxon>Pseudooceanicola</taxon>
    </lineage>
</organism>
<dbReference type="InterPro" id="IPR050330">
    <property type="entry name" value="Bact_OuterMem_StrucFunc"/>
</dbReference>
<name>A0A917SN23_9RHOB</name>
<feature type="region of interest" description="Disordered" evidence="2">
    <location>
        <begin position="31"/>
        <end position="321"/>
    </location>
</feature>
<feature type="compositionally biased region" description="Low complexity" evidence="2">
    <location>
        <begin position="182"/>
        <end position="241"/>
    </location>
</feature>
<reference evidence="5" key="2">
    <citation type="submission" date="2020-09" db="EMBL/GenBank/DDBJ databases">
        <authorList>
            <person name="Sun Q."/>
            <person name="Zhou Y."/>
        </authorList>
    </citation>
    <scope>NUCLEOTIDE SEQUENCE</scope>
    <source>
        <strain evidence="5">CGMCC 1.6293</strain>
    </source>
</reference>
<proteinExistence type="predicted"/>
<comment type="caution">
    <text evidence="5">The sequence shown here is derived from an EMBL/GenBank/DDBJ whole genome shotgun (WGS) entry which is preliminary data.</text>
</comment>
<dbReference type="GO" id="GO:0016020">
    <property type="term" value="C:membrane"/>
    <property type="evidence" value="ECO:0007669"/>
    <property type="project" value="UniProtKB-UniRule"/>
</dbReference>
<evidence type="ECO:0000256" key="2">
    <source>
        <dbReference type="SAM" id="MobiDB-lite"/>
    </source>
</evidence>
<dbReference type="EMBL" id="BMLF01000001">
    <property type="protein sequence ID" value="GGL86866.1"/>
    <property type="molecule type" value="Genomic_DNA"/>
</dbReference>
<dbReference type="SUPFAM" id="SSF103088">
    <property type="entry name" value="OmpA-like"/>
    <property type="match status" value="1"/>
</dbReference>
<feature type="signal peptide" evidence="3">
    <location>
        <begin position="1"/>
        <end position="26"/>
    </location>
</feature>
<dbReference type="RefSeq" id="WP_028285521.1">
    <property type="nucleotide sequence ID" value="NZ_BMLF01000001.1"/>
</dbReference>
<dbReference type="Pfam" id="PF00691">
    <property type="entry name" value="OmpA"/>
    <property type="match status" value="1"/>
</dbReference>
<dbReference type="AlphaFoldDB" id="A0A917SN23"/>
<keyword evidence="3" id="KW-0732">Signal</keyword>
<evidence type="ECO:0000313" key="5">
    <source>
        <dbReference type="EMBL" id="GGL86866.1"/>
    </source>
</evidence>
<dbReference type="Gene3D" id="3.30.1330.60">
    <property type="entry name" value="OmpA-like domain"/>
    <property type="match status" value="1"/>
</dbReference>